<dbReference type="Proteomes" id="UP001500320">
    <property type="component" value="Unassembled WGS sequence"/>
</dbReference>
<evidence type="ECO:0000313" key="2">
    <source>
        <dbReference type="Proteomes" id="UP001500320"/>
    </source>
</evidence>
<comment type="caution">
    <text evidence="1">The sequence shown here is derived from an EMBL/GenBank/DDBJ whole genome shotgun (WGS) entry which is preliminary data.</text>
</comment>
<organism evidence="1 2">
    <name type="scientific">Planomonospora alba</name>
    <dbReference type="NCBI Taxonomy" id="161354"/>
    <lineage>
        <taxon>Bacteria</taxon>
        <taxon>Bacillati</taxon>
        <taxon>Actinomycetota</taxon>
        <taxon>Actinomycetes</taxon>
        <taxon>Streptosporangiales</taxon>
        <taxon>Streptosporangiaceae</taxon>
        <taxon>Planomonospora</taxon>
    </lineage>
</organism>
<evidence type="ECO:0000313" key="1">
    <source>
        <dbReference type="EMBL" id="GAA3142896.1"/>
    </source>
</evidence>
<gene>
    <name evidence="1" type="ORF">GCM10010466_37330</name>
</gene>
<dbReference type="RefSeq" id="WP_344861161.1">
    <property type="nucleotide sequence ID" value="NZ_BAAAUT010000029.1"/>
</dbReference>
<reference evidence="2" key="1">
    <citation type="journal article" date="2019" name="Int. J. Syst. Evol. Microbiol.">
        <title>The Global Catalogue of Microorganisms (GCM) 10K type strain sequencing project: providing services to taxonomists for standard genome sequencing and annotation.</title>
        <authorList>
            <consortium name="The Broad Institute Genomics Platform"/>
            <consortium name="The Broad Institute Genome Sequencing Center for Infectious Disease"/>
            <person name="Wu L."/>
            <person name="Ma J."/>
        </authorList>
    </citation>
    <scope>NUCLEOTIDE SEQUENCE [LARGE SCALE GENOMIC DNA]</scope>
    <source>
        <strain evidence="2">JCM 9373</strain>
    </source>
</reference>
<proteinExistence type="predicted"/>
<sequence>MDLIIWSSAAVAARAAEEMPGDPRAQGFFSRIGTVHEMRHAEVLHTA</sequence>
<dbReference type="EMBL" id="BAAAUT010000029">
    <property type="protein sequence ID" value="GAA3142896.1"/>
    <property type="molecule type" value="Genomic_DNA"/>
</dbReference>
<accession>A0ABP6NDW5</accession>
<protein>
    <submittedName>
        <fullName evidence="1">Uncharacterized protein</fullName>
    </submittedName>
</protein>
<name>A0ABP6NDW5_9ACTN</name>
<keyword evidence="2" id="KW-1185">Reference proteome</keyword>